<evidence type="ECO:0000313" key="6">
    <source>
        <dbReference type="Proteomes" id="UP000694388"/>
    </source>
</evidence>
<comment type="function">
    <text evidence="3">Plays a role in the assembly/stability of the mitochondrial membrane ATP synthase (F(1)F(0) ATP synthase or Complex V).</text>
</comment>
<evidence type="ECO:0000256" key="4">
    <source>
        <dbReference type="SAM" id="SignalP"/>
    </source>
</evidence>
<organism evidence="5 6">
    <name type="scientific">Eptatretus burgeri</name>
    <name type="common">Inshore hagfish</name>
    <dbReference type="NCBI Taxonomy" id="7764"/>
    <lineage>
        <taxon>Eukaryota</taxon>
        <taxon>Metazoa</taxon>
        <taxon>Chordata</taxon>
        <taxon>Craniata</taxon>
        <taxon>Vertebrata</taxon>
        <taxon>Cyclostomata</taxon>
        <taxon>Myxini</taxon>
        <taxon>Myxiniformes</taxon>
        <taxon>Myxinidae</taxon>
        <taxon>Eptatretinae</taxon>
        <taxon>Eptatretus</taxon>
    </lineage>
</organism>
<reference evidence="5" key="2">
    <citation type="submission" date="2025-09" db="UniProtKB">
        <authorList>
            <consortium name="Ensembl"/>
        </authorList>
    </citation>
    <scope>IDENTIFICATION</scope>
</reference>
<evidence type="ECO:0000256" key="3">
    <source>
        <dbReference type="ARBA" id="ARBA00045742"/>
    </source>
</evidence>
<evidence type="ECO:0000256" key="2">
    <source>
        <dbReference type="ARBA" id="ARBA00013846"/>
    </source>
</evidence>
<proteinExistence type="inferred from homology"/>
<dbReference type="Ensembl" id="ENSEBUT00000016933.1">
    <property type="protein sequence ID" value="ENSEBUP00000016357.1"/>
    <property type="gene ID" value="ENSEBUG00000010266.1"/>
</dbReference>
<feature type="chain" id="PRO_5034754638" description="Protein FMC1 homolog" evidence="4">
    <location>
        <begin position="26"/>
        <end position="93"/>
    </location>
</feature>
<accession>A0A8C4QJB7</accession>
<evidence type="ECO:0000313" key="5">
    <source>
        <dbReference type="Ensembl" id="ENSEBUP00000016357.1"/>
    </source>
</evidence>
<dbReference type="Proteomes" id="UP000694388">
    <property type="component" value="Unplaced"/>
</dbReference>
<keyword evidence="4" id="KW-0732">Signal</keyword>
<evidence type="ECO:0000256" key="1">
    <source>
        <dbReference type="ARBA" id="ARBA00009058"/>
    </source>
</evidence>
<dbReference type="PANTHER" id="PTHR31716">
    <property type="entry name" value="PROTEIN FMC1 HOMOLOG"/>
    <property type="match status" value="1"/>
</dbReference>
<dbReference type="AlphaFoldDB" id="A0A8C4QJB7"/>
<sequence>MIFKWQKFLCHHLMVSILLCQVTEKRQCRGHREALHCAEAFLCLLRSQRRLLELQMARSIHRCGESNTEQAARMVGLMLPQRPTGSDDKGWQF</sequence>
<feature type="signal peptide" evidence="4">
    <location>
        <begin position="1"/>
        <end position="25"/>
    </location>
</feature>
<comment type="similarity">
    <text evidence="1">Belongs to the FMC1 family.</text>
</comment>
<keyword evidence="6" id="KW-1185">Reference proteome</keyword>
<reference evidence="5" key="1">
    <citation type="submission" date="2025-08" db="UniProtKB">
        <authorList>
            <consortium name="Ensembl"/>
        </authorList>
    </citation>
    <scope>IDENTIFICATION</scope>
</reference>
<protein>
    <recommendedName>
        <fullName evidence="2">Protein FMC1 homolog</fullName>
    </recommendedName>
</protein>
<name>A0A8C4QJB7_EPTBU</name>
<dbReference type="PANTHER" id="PTHR31716:SF1">
    <property type="entry name" value="PROTEIN FMC1 HOMOLOG"/>
    <property type="match status" value="1"/>
</dbReference>
<dbReference type="InterPro" id="IPR037667">
    <property type="entry name" value="FMC1_homologue"/>
</dbReference>
<dbReference type="GO" id="GO:0005739">
    <property type="term" value="C:mitochondrion"/>
    <property type="evidence" value="ECO:0007669"/>
    <property type="project" value="TreeGrafter"/>
</dbReference>